<gene>
    <name evidence="5" type="ORF">B6D06_06475</name>
</gene>
<comment type="caution">
    <text evidence="5">The sequence shown here is derived from an EMBL/GenBank/DDBJ whole genome shotgun (WGS) entry which is preliminary data.</text>
</comment>
<dbReference type="Pfam" id="PF13598">
    <property type="entry name" value="DUF4139"/>
    <property type="match status" value="1"/>
</dbReference>
<dbReference type="EMBL" id="NASK01000095">
    <property type="protein sequence ID" value="OTQ49446.1"/>
    <property type="molecule type" value="Genomic_DNA"/>
</dbReference>
<dbReference type="InterPro" id="IPR037291">
    <property type="entry name" value="DUF4139"/>
</dbReference>
<sequence length="525" mass="58901">MKIHKIALAIALISGSAWANNNVTLNKVTLFLQGAELQGQSTVSLTKGESEIILTGIANNVKPDSINVGFGNNDVKVLSTSLNNKYAGNVNNSQDIQKLIDNRQQLQEKHDIVEIQLKVVNEQVSLLQGNRLDSLVKSESADLIAMKNVLDFVKANLTVTLNEQSRLQKEIDLLDEQIKQCQTQIDEMQEADKLHNAVVVKVISNKDITLPITLSYVTSEAGWEPIYDVRVADINSPLQLTYKAAIYQNSGLDWQNVDFSLSTSNPSKGISAPEINPWYIDVYSEKSGLFFSKSEKEEYYERESKSRLVEPGQNSKVNTLGINTQFDVKLPYTIKTNSENNILTLQTNEVEANYHYISTPKLDSSVYLLAQIRDWDKLNLFSGKANIFFNGDFVGETTISTQSAKETLDFSLGRDKNILIARNRNVKETSTPSLFGDDISQKYAYTIDVKNNKTLPVDIVVNDQLPVILNKTVILDDAKYDGAQYDKQTGLLTWRFTLNPSETKDLNLSFKLTYPNDKEKDIYGL</sequence>
<name>A0A242NU81_9GAMM</name>
<dbReference type="InterPro" id="IPR025554">
    <property type="entry name" value="DUF4140"/>
</dbReference>
<protein>
    <recommendedName>
        <fullName evidence="7">Mucoidy inhibitor MuiA family protein</fullName>
    </recommendedName>
</protein>
<dbReference type="Proteomes" id="UP000194968">
    <property type="component" value="Unassembled WGS sequence"/>
</dbReference>
<dbReference type="RefSeq" id="WP_086320560.1">
    <property type="nucleotide sequence ID" value="NZ_NASK01000095.1"/>
</dbReference>
<reference evidence="5 6" key="1">
    <citation type="submission" date="2017-03" db="EMBL/GenBank/DDBJ databases">
        <title>Comparative genomics of honeybee gut symbionts reveal geographically distinct and subgroup specific antibiotic resistance.</title>
        <authorList>
            <person name="Ludvigsen J."/>
            <person name="Porcellato D."/>
            <person name="Labee-Lund T.M."/>
            <person name="Amdam G.V."/>
            <person name="Rudi K."/>
        </authorList>
    </citation>
    <scope>NUCLEOTIDE SEQUENCE [LARGE SCALE GENOMIC DNA]</scope>
    <source>
        <strain evidence="5 6">A-4-12</strain>
    </source>
</reference>
<organism evidence="5 6">
    <name type="scientific">Gilliamella apis</name>
    <dbReference type="NCBI Taxonomy" id="1970738"/>
    <lineage>
        <taxon>Bacteria</taxon>
        <taxon>Pseudomonadati</taxon>
        <taxon>Pseudomonadota</taxon>
        <taxon>Gammaproteobacteria</taxon>
        <taxon>Orbales</taxon>
        <taxon>Orbaceae</taxon>
        <taxon>Gilliamella</taxon>
    </lineage>
</organism>
<dbReference type="PANTHER" id="PTHR31005:SF8">
    <property type="entry name" value="DUF4139 DOMAIN-CONTAINING PROTEIN"/>
    <property type="match status" value="1"/>
</dbReference>
<feature type="signal peptide" evidence="2">
    <location>
        <begin position="1"/>
        <end position="19"/>
    </location>
</feature>
<evidence type="ECO:0008006" key="7">
    <source>
        <dbReference type="Google" id="ProtNLM"/>
    </source>
</evidence>
<feature type="domain" description="DUF4139" evidence="3">
    <location>
        <begin position="212"/>
        <end position="516"/>
    </location>
</feature>
<accession>A0A242NU81</accession>
<evidence type="ECO:0000256" key="2">
    <source>
        <dbReference type="SAM" id="SignalP"/>
    </source>
</evidence>
<feature type="coiled-coil region" evidence="1">
    <location>
        <begin position="89"/>
        <end position="123"/>
    </location>
</feature>
<dbReference type="NCBIfam" id="TIGR02231">
    <property type="entry name" value="mucoidy inhibitor MuiA family protein"/>
    <property type="match status" value="1"/>
</dbReference>
<keyword evidence="2" id="KW-0732">Signal</keyword>
<feature type="chain" id="PRO_5012534769" description="Mucoidy inhibitor MuiA family protein" evidence="2">
    <location>
        <begin position="20"/>
        <end position="525"/>
    </location>
</feature>
<feature type="domain" description="DUF4140" evidence="4">
    <location>
        <begin position="28"/>
        <end position="127"/>
    </location>
</feature>
<dbReference type="OrthoDB" id="9777444at2"/>
<dbReference type="Pfam" id="PF13600">
    <property type="entry name" value="DUF4140"/>
    <property type="match status" value="1"/>
</dbReference>
<evidence type="ECO:0000313" key="6">
    <source>
        <dbReference type="Proteomes" id="UP000194968"/>
    </source>
</evidence>
<evidence type="ECO:0000256" key="1">
    <source>
        <dbReference type="SAM" id="Coils"/>
    </source>
</evidence>
<proteinExistence type="predicted"/>
<dbReference type="AlphaFoldDB" id="A0A242NU81"/>
<feature type="coiled-coil region" evidence="1">
    <location>
        <begin position="164"/>
        <end position="191"/>
    </location>
</feature>
<evidence type="ECO:0000259" key="4">
    <source>
        <dbReference type="Pfam" id="PF13600"/>
    </source>
</evidence>
<keyword evidence="1" id="KW-0175">Coiled coil</keyword>
<dbReference type="PANTHER" id="PTHR31005">
    <property type="entry name" value="DUF4139 DOMAIN-CONTAINING PROTEIN"/>
    <property type="match status" value="1"/>
</dbReference>
<evidence type="ECO:0000313" key="5">
    <source>
        <dbReference type="EMBL" id="OTQ49446.1"/>
    </source>
</evidence>
<evidence type="ECO:0000259" key="3">
    <source>
        <dbReference type="Pfam" id="PF13598"/>
    </source>
</evidence>
<dbReference type="InterPro" id="IPR011935">
    <property type="entry name" value="CHP02231"/>
</dbReference>